<sequence length="86" mass="9820">MEQLRLNIDPAFLKPQRPNYRIKIVPPDSNSQSYPLRHGYEITDGPDGRVIKRGSSASIRGRMGAYYAAEKTIKRLMLKEVKSRST</sequence>
<accession>A0A0F9F575</accession>
<name>A0A0F9F575_9ZZZZ</name>
<gene>
    <name evidence="2" type="ORF">LCGC14_2286150</name>
</gene>
<comment type="caution">
    <text evidence="2">The sequence shown here is derived from an EMBL/GenBank/DDBJ whole genome shotgun (WGS) entry which is preliminary data.</text>
</comment>
<feature type="region of interest" description="Disordered" evidence="1">
    <location>
        <begin position="23"/>
        <end position="52"/>
    </location>
</feature>
<protein>
    <submittedName>
        <fullName evidence="2">Uncharacterized protein</fullName>
    </submittedName>
</protein>
<organism evidence="2">
    <name type="scientific">marine sediment metagenome</name>
    <dbReference type="NCBI Taxonomy" id="412755"/>
    <lineage>
        <taxon>unclassified sequences</taxon>
        <taxon>metagenomes</taxon>
        <taxon>ecological metagenomes</taxon>
    </lineage>
</organism>
<evidence type="ECO:0000313" key="2">
    <source>
        <dbReference type="EMBL" id="KKL52370.1"/>
    </source>
</evidence>
<proteinExistence type="predicted"/>
<dbReference type="EMBL" id="LAZR01031917">
    <property type="protein sequence ID" value="KKL52370.1"/>
    <property type="molecule type" value="Genomic_DNA"/>
</dbReference>
<reference evidence="2" key="1">
    <citation type="journal article" date="2015" name="Nature">
        <title>Complex archaea that bridge the gap between prokaryotes and eukaryotes.</title>
        <authorList>
            <person name="Spang A."/>
            <person name="Saw J.H."/>
            <person name="Jorgensen S.L."/>
            <person name="Zaremba-Niedzwiedzka K."/>
            <person name="Martijn J."/>
            <person name="Lind A.E."/>
            <person name="van Eijk R."/>
            <person name="Schleper C."/>
            <person name="Guy L."/>
            <person name="Ettema T.J."/>
        </authorList>
    </citation>
    <scope>NUCLEOTIDE SEQUENCE</scope>
</reference>
<evidence type="ECO:0000256" key="1">
    <source>
        <dbReference type="SAM" id="MobiDB-lite"/>
    </source>
</evidence>
<dbReference type="AlphaFoldDB" id="A0A0F9F575"/>
<feature type="compositionally biased region" description="Basic and acidic residues" evidence="1">
    <location>
        <begin position="38"/>
        <end position="50"/>
    </location>
</feature>